<dbReference type="PANTHER" id="PTHR32170">
    <property type="entry name" value="PROTEASOME ACTIVATOR COMPLEX SUBUNIT 4"/>
    <property type="match status" value="1"/>
</dbReference>
<dbReference type="GO" id="GO:0005829">
    <property type="term" value="C:cytosol"/>
    <property type="evidence" value="ECO:0007669"/>
    <property type="project" value="TreeGrafter"/>
</dbReference>
<dbReference type="GO" id="GO:0010499">
    <property type="term" value="P:proteasomal ubiquitin-independent protein catabolic process"/>
    <property type="evidence" value="ECO:0007669"/>
    <property type="project" value="TreeGrafter"/>
</dbReference>
<comment type="similarity">
    <text evidence="1">Belongs to the BLM10 family.</text>
</comment>
<evidence type="ECO:0000256" key="1">
    <source>
        <dbReference type="ARBA" id="ARBA00005739"/>
    </source>
</evidence>
<dbReference type="InterPro" id="IPR032430">
    <property type="entry name" value="Blm10_mid"/>
</dbReference>
<protein>
    <recommendedName>
        <fullName evidence="8">Proteasome activator complex subunit 4 C-terminal domain-containing protein</fullName>
    </recommendedName>
</protein>
<gene>
    <name evidence="7" type="ORF">OMED0929_LOCUS809</name>
</gene>
<dbReference type="GO" id="GO:0005634">
    <property type="term" value="C:nucleus"/>
    <property type="evidence" value="ECO:0007669"/>
    <property type="project" value="TreeGrafter"/>
</dbReference>
<reference evidence="7" key="1">
    <citation type="submission" date="2021-01" db="EMBL/GenBank/DDBJ databases">
        <authorList>
            <person name="Corre E."/>
            <person name="Pelletier E."/>
            <person name="Niang G."/>
            <person name="Scheremetjew M."/>
            <person name="Finn R."/>
            <person name="Kale V."/>
            <person name="Holt S."/>
            <person name="Cochrane G."/>
            <person name="Meng A."/>
            <person name="Brown T."/>
            <person name="Cohen L."/>
        </authorList>
    </citation>
    <scope>NUCLEOTIDE SEQUENCE</scope>
    <source>
        <strain evidence="7">Clade-D-RCC2572</strain>
    </source>
</reference>
<evidence type="ECO:0008006" key="8">
    <source>
        <dbReference type="Google" id="ProtNLM"/>
    </source>
</evidence>
<dbReference type="GO" id="GO:0016504">
    <property type="term" value="F:peptidase activator activity"/>
    <property type="evidence" value="ECO:0007669"/>
    <property type="project" value="InterPro"/>
</dbReference>
<organism evidence="7">
    <name type="scientific">Ostreococcus mediterraneus</name>
    <dbReference type="NCBI Taxonomy" id="1486918"/>
    <lineage>
        <taxon>Eukaryota</taxon>
        <taxon>Viridiplantae</taxon>
        <taxon>Chlorophyta</taxon>
        <taxon>Mamiellophyceae</taxon>
        <taxon>Mamiellales</taxon>
        <taxon>Bathycoccaceae</taxon>
        <taxon>Ostreococcus</taxon>
    </lineage>
</organism>
<keyword evidence="3" id="KW-0227">DNA damage</keyword>
<dbReference type="InterPro" id="IPR035309">
    <property type="entry name" value="PSME4"/>
</dbReference>
<evidence type="ECO:0000256" key="2">
    <source>
        <dbReference type="ARBA" id="ARBA00022737"/>
    </source>
</evidence>
<dbReference type="GO" id="GO:0006281">
    <property type="term" value="P:DNA repair"/>
    <property type="evidence" value="ECO:0007669"/>
    <property type="project" value="UniProtKB-KW"/>
</dbReference>
<feature type="domain" description="Proteasome activator Blm10 middle HEAT repeats region" evidence="6">
    <location>
        <begin position="346"/>
        <end position="527"/>
    </location>
</feature>
<feature type="domain" description="Proteasome activator complex subunit 4 C-terminal" evidence="5">
    <location>
        <begin position="1687"/>
        <end position="1772"/>
    </location>
</feature>
<dbReference type="GO" id="GO:0070628">
    <property type="term" value="F:proteasome binding"/>
    <property type="evidence" value="ECO:0007669"/>
    <property type="project" value="InterPro"/>
</dbReference>
<dbReference type="Pfam" id="PF16507">
    <property type="entry name" value="HEAT_PSME4_mid"/>
    <property type="match status" value="2"/>
</dbReference>
<evidence type="ECO:0000313" key="7">
    <source>
        <dbReference type="EMBL" id="CAD8576693.1"/>
    </source>
</evidence>
<evidence type="ECO:0000259" key="6">
    <source>
        <dbReference type="Pfam" id="PF16507"/>
    </source>
</evidence>
<evidence type="ECO:0000256" key="4">
    <source>
        <dbReference type="ARBA" id="ARBA00023204"/>
    </source>
</evidence>
<dbReference type="PANTHER" id="PTHR32170:SF3">
    <property type="entry name" value="PROTEASOME ACTIVATOR COMPLEX SUBUNIT 4"/>
    <property type="match status" value="1"/>
</dbReference>
<dbReference type="EMBL" id="HBEW01000934">
    <property type="protein sequence ID" value="CAD8576693.1"/>
    <property type="molecule type" value="Transcribed_RNA"/>
</dbReference>
<keyword evidence="4" id="KW-0234">DNA repair</keyword>
<dbReference type="SUPFAM" id="SSF48371">
    <property type="entry name" value="ARM repeat"/>
    <property type="match status" value="2"/>
</dbReference>
<proteinExistence type="inferred from homology"/>
<feature type="domain" description="Proteasome activator Blm10 middle HEAT repeats region" evidence="6">
    <location>
        <begin position="545"/>
        <end position="814"/>
    </location>
</feature>
<dbReference type="InterPro" id="IPR016024">
    <property type="entry name" value="ARM-type_fold"/>
</dbReference>
<evidence type="ECO:0000259" key="5">
    <source>
        <dbReference type="Pfam" id="PF11919"/>
    </source>
</evidence>
<dbReference type="InterPro" id="IPR021843">
    <property type="entry name" value="PSME4_C"/>
</dbReference>
<dbReference type="Pfam" id="PF11919">
    <property type="entry name" value="PSME4_C"/>
    <property type="match status" value="1"/>
</dbReference>
<sequence length="1773" mass="193825">MPSHHLTPTITASNACVDAALAARIARDDVEHFSAHVRACETLYAACASGACAWTHSANAARATKAFATSRARVREDDFTRILDVSLRFVHACVDVDDACAGEWCDAAIRAIDAYGKHRKGTSASRARPSARCDWRGMFARAERFFKGDARAYAGYGVSGSTHLMYIKLVRKCRRFFEDGAAREIWARVAEACQSTDHNACFEALATCHAFMPCMHVGNHGSDDAAFFVDVVRGEWCAMFDALGANAHWKAYWMSMFAQLAKHDVAGEIVWTDGVFRGILTATLSALELPIGGVEGRVPFGRKLPGRAAAVFQSSRDAPAVRSCAKFLTHRSTAAADARATTAIAQIVDYIEHYYHPSNSGHYVGNLMSFMRFCIKYTEKLVHARDGWDVEAVERFATTMKRLTDRGMFSKNSTLRQASMVATSRLAYMCPRVILPTVLMRFEEALSHETATRRLVPALNCLTACVRPLLQLPLNTIFEDSDGEAYMNVNEFIASALMAALPGIDVNDSSKTCAALRLFCATVSNVTALVDVGEPGANPLVPIMWSEWTIQFLSQLFVLFEHLQPDTHGSKSDAADAFKGGARDASGFLLGSTSMYQPFLRLLFARLDPDIRKLAVNRVAAFVRENTLPELVDEVGVLVQAATMADPETSVEEILRPLARALREDISTADATLSTAVASRIRWNSGLLIMGAHRAARSVASALTVEIKALSRDIFSACETNGNMELLDTGEHILSMLVSGLTTTYMVDEEQDVLGEDGVADWVTTRWEVDDGEESTVGARHAPTPFQWSYPTADNIREAEAIVDEFLTQPANALIQGTNDGGAGNVDVMDIDGGATLSSSKRVVRVRVSAIGGVLTGFRVRLADFSDPTATKTFLAHREPVIASAEARGLAAQALVAAVSRTSADDVETLRLICSVADVVLNPHAHAFSARSAGFEALRSDATYLSQPQSFGVESRSPRWLVAENVRLNTQWRDAMSTFYSGSSSEFNDYGPVSDPRRVELLRMVEELALSKYSTVRRSALPVVDTMFERYPSDAHRFVQRSIDALAHTEENEDACIAACYALRCSTTLTAVLHNEALFAPFVRAVLGSAHHGSEKAQASVGSLFLHYALLFTRGAFARACDGIQMLKLDMLSTLESSYESSTTTKPMHWSYEMMTNAMTVFFLDPRLDEAAFLTRATRVFMQSTLGDLKVTRFPAMCALLMLSRYDCYESTCVPEIREIVRTDAEGTVRKWTRNFALAHSALDAGEARSQVNGKADALMQAAESLYGFANEMSGPDWPMTRAFECLPSTGAFIVAVARFWMLLARVAPNDVVTGLRAFLDDPTIQNGDRSMRCAVAEALAGTLASRAVANVDDERWMERAFIKFALDASTDQREEWLRGAAYCTDSGNGNISDSLLRRLLEHEESLSTVTHVARSLELKRVCAAQLGRAGGLDIKHAMLDALADPVRTPIFHESRIVREHAAQLAALMIASAEPELAEPRARVVELFTRDIERAASQALSADPAMPDPELTKARDAIEGVFYAALELVRRGDGAAIAPSASAILRAALRTAESKDKDFAMIAKLTVAYLKYVRFEDEVLRQLAHMLIATLHDTNWHTRAATLRFIQALAYGHAFALGVELFIALRDAVVASLSDKQLEVAQLASSTLMIFLKGVGASSEAELRATFLRVAKTTPVGADADPLTTSTKHAAVLGLSACVLAHPYDVPTWMPEVMETLGFASLEPAPMKLAAQKTFAEFKKTHQDTWSETRAAFTHDQWDAVTLGLDLAPSYII</sequence>
<name>A0A7S0KEL5_9CHLO</name>
<keyword evidence="2" id="KW-0677">Repeat</keyword>
<evidence type="ECO:0000256" key="3">
    <source>
        <dbReference type="ARBA" id="ARBA00022763"/>
    </source>
</evidence>
<accession>A0A7S0KEL5</accession>